<gene>
    <name evidence="1" type="ORF">NCTC10283_01273</name>
</gene>
<evidence type="ECO:0008006" key="3">
    <source>
        <dbReference type="Google" id="ProtNLM"/>
    </source>
</evidence>
<name>A0A376BNB3_9NEIS</name>
<dbReference type="Pfam" id="PF14131">
    <property type="entry name" value="DUF4298"/>
    <property type="match status" value="1"/>
</dbReference>
<dbReference type="AlphaFoldDB" id="A0A376BNB3"/>
<dbReference type="EMBL" id="UFSO01000002">
    <property type="protein sequence ID" value="SSY71133.1"/>
    <property type="molecule type" value="Genomic_DNA"/>
</dbReference>
<accession>A0A376BNB3</accession>
<dbReference type="OrthoDB" id="8602690at2"/>
<dbReference type="STRING" id="1120980.GCA_000745955_00941"/>
<protein>
    <recommendedName>
        <fullName evidence="3">DUF4298 domain-containing protein</fullName>
    </recommendedName>
</protein>
<reference evidence="1 2" key="1">
    <citation type="submission" date="2018-06" db="EMBL/GenBank/DDBJ databases">
        <authorList>
            <consortium name="Pathogen Informatics"/>
            <person name="Doyle S."/>
        </authorList>
    </citation>
    <scope>NUCLEOTIDE SEQUENCE [LARGE SCALE GENOMIC DNA]</scope>
    <source>
        <strain evidence="1 2">NCTC10283</strain>
    </source>
</reference>
<organism evidence="1 2">
    <name type="scientific">Alysiella crassa</name>
    <dbReference type="NCBI Taxonomy" id="153491"/>
    <lineage>
        <taxon>Bacteria</taxon>
        <taxon>Pseudomonadati</taxon>
        <taxon>Pseudomonadota</taxon>
        <taxon>Betaproteobacteria</taxon>
        <taxon>Neisseriales</taxon>
        <taxon>Neisseriaceae</taxon>
        <taxon>Alysiella</taxon>
    </lineage>
</organism>
<keyword evidence="2" id="KW-1185">Reference proteome</keyword>
<evidence type="ECO:0000313" key="1">
    <source>
        <dbReference type="EMBL" id="SSY71133.1"/>
    </source>
</evidence>
<evidence type="ECO:0000313" key="2">
    <source>
        <dbReference type="Proteomes" id="UP000254209"/>
    </source>
</evidence>
<proteinExistence type="predicted"/>
<dbReference type="Proteomes" id="UP000254209">
    <property type="component" value="Unassembled WGS sequence"/>
</dbReference>
<dbReference type="InterPro" id="IPR025384">
    <property type="entry name" value="DUF4298"/>
</dbReference>
<sequence>MSQQVQYQQELNRIQAIYREWTQLFPELEADAARWQKAVDLIGQMDEFYSNGTYRELYEAAENGMALDTRTAGEYSVLSEDAIWDALHDFRQLTIQRLKSAVSVLENES</sequence>
<dbReference type="RefSeq" id="WP_034292135.1">
    <property type="nucleotide sequence ID" value="NZ_CP091519.2"/>
</dbReference>